<dbReference type="InterPro" id="IPR036910">
    <property type="entry name" value="HMG_box_dom_sf"/>
</dbReference>
<feature type="compositionally biased region" description="Polar residues" evidence="3">
    <location>
        <begin position="328"/>
        <end position="346"/>
    </location>
</feature>
<dbReference type="SUPFAM" id="SSF47095">
    <property type="entry name" value="HMG-box"/>
    <property type="match status" value="2"/>
</dbReference>
<dbReference type="PANTHER" id="PTHR48112">
    <property type="entry name" value="HIGH MOBILITY GROUP PROTEIN DSP1"/>
    <property type="match status" value="1"/>
</dbReference>
<reference evidence="5 6" key="1">
    <citation type="submission" date="2024-10" db="EMBL/GenBank/DDBJ databases">
        <title>Updated reference genomes for cyclostephanoid diatoms.</title>
        <authorList>
            <person name="Roberts W.R."/>
            <person name="Alverson A.J."/>
        </authorList>
    </citation>
    <scope>NUCLEOTIDE SEQUENCE [LARGE SCALE GENOMIC DNA]</scope>
    <source>
        <strain evidence="5 6">AJA232-27</strain>
    </source>
</reference>
<evidence type="ECO:0000256" key="2">
    <source>
        <dbReference type="PROSITE-ProRule" id="PRU00267"/>
    </source>
</evidence>
<accession>A0ABD3M5A2</accession>
<dbReference type="SMART" id="SM00398">
    <property type="entry name" value="HMG"/>
    <property type="match status" value="1"/>
</dbReference>
<dbReference type="PROSITE" id="PS50118">
    <property type="entry name" value="HMG_BOX_2"/>
    <property type="match status" value="1"/>
</dbReference>
<keyword evidence="1 2" id="KW-0238">DNA-binding</keyword>
<keyword evidence="6" id="KW-1185">Reference proteome</keyword>
<evidence type="ECO:0000259" key="4">
    <source>
        <dbReference type="PROSITE" id="PS50118"/>
    </source>
</evidence>
<dbReference type="Proteomes" id="UP001530293">
    <property type="component" value="Unassembled WGS sequence"/>
</dbReference>
<keyword evidence="2" id="KW-0539">Nucleus</keyword>
<dbReference type="AlphaFoldDB" id="A0ABD3M5A2"/>
<evidence type="ECO:0000313" key="6">
    <source>
        <dbReference type="Proteomes" id="UP001530293"/>
    </source>
</evidence>
<feature type="DNA-binding region" description="HMG box" evidence="2">
    <location>
        <begin position="159"/>
        <end position="240"/>
    </location>
</feature>
<dbReference type="EMBL" id="JALLBG020000213">
    <property type="protein sequence ID" value="KAL3759123.1"/>
    <property type="molecule type" value="Genomic_DNA"/>
</dbReference>
<organism evidence="5 6">
    <name type="scientific">Discostella pseudostelligera</name>
    <dbReference type="NCBI Taxonomy" id="259834"/>
    <lineage>
        <taxon>Eukaryota</taxon>
        <taxon>Sar</taxon>
        <taxon>Stramenopiles</taxon>
        <taxon>Ochrophyta</taxon>
        <taxon>Bacillariophyta</taxon>
        <taxon>Coscinodiscophyceae</taxon>
        <taxon>Thalassiosirophycidae</taxon>
        <taxon>Stephanodiscales</taxon>
        <taxon>Stephanodiscaceae</taxon>
        <taxon>Discostella</taxon>
    </lineage>
</organism>
<feature type="region of interest" description="Disordered" evidence="3">
    <location>
        <begin position="317"/>
        <end position="363"/>
    </location>
</feature>
<feature type="region of interest" description="Disordered" evidence="3">
    <location>
        <begin position="433"/>
        <end position="469"/>
    </location>
</feature>
<dbReference type="Gene3D" id="1.10.30.10">
    <property type="entry name" value="High mobility group box domain"/>
    <property type="match status" value="2"/>
</dbReference>
<feature type="domain" description="HMG box" evidence="4">
    <location>
        <begin position="159"/>
        <end position="240"/>
    </location>
</feature>
<dbReference type="InterPro" id="IPR050342">
    <property type="entry name" value="HMGB"/>
</dbReference>
<dbReference type="GO" id="GO:0003677">
    <property type="term" value="F:DNA binding"/>
    <property type="evidence" value="ECO:0007669"/>
    <property type="project" value="UniProtKB-UniRule"/>
</dbReference>
<evidence type="ECO:0000313" key="5">
    <source>
        <dbReference type="EMBL" id="KAL3759123.1"/>
    </source>
</evidence>
<evidence type="ECO:0000256" key="1">
    <source>
        <dbReference type="ARBA" id="ARBA00023125"/>
    </source>
</evidence>
<evidence type="ECO:0000256" key="3">
    <source>
        <dbReference type="SAM" id="MobiDB-lite"/>
    </source>
</evidence>
<proteinExistence type="predicted"/>
<gene>
    <name evidence="5" type="ORF">ACHAWU_008575</name>
</gene>
<feature type="compositionally biased region" description="Acidic residues" evidence="3">
    <location>
        <begin position="57"/>
        <end position="76"/>
    </location>
</feature>
<sequence>MTGVPREEDMDAEIATTNSVASLPPQHEHQPPASTAQDVENNNHDHEISGTNHTWEKEEEAEVGAVENDPDEDSYCDGDLSSTSFRLSPPDAQSDDMIRHREIIANSIPRTELELALHAEYTRLLKANAILTSECVKLRRFMTKRKQTYKRKRKDESAPRKKLSGYNLFVRERFAQLARENEDALKSADNAADLKRIPPSRNIASSGKAWSMLSAEEKARYNDMAKPDEDRFEKECANYQAPGRSNTNCNRNNKTGYDLYFSEYVQKLKSSEDEEGSLITGSVEHGSIAQLVTDAWEQTSTEERDRYEHNAKELNATQNVQGHHHQLSKSQDSNDLRCVSSSTSDSNEQHSHAAVDSTTTEGVPLQQHSNIMSSVPAGIPPPYPNDAYGGSGGYGPMPPVLHQPMGYDCFGGMPPPFDVFGYPYNPMQSMLPPGMPPPPPPFGPPPPLNFQGPTQPPPPHPYMNFHETG</sequence>
<dbReference type="Pfam" id="PF09011">
    <property type="entry name" value="HMG_box_2"/>
    <property type="match status" value="1"/>
</dbReference>
<dbReference type="PANTHER" id="PTHR48112:SF15">
    <property type="entry name" value="HMG BOX DOMAIN-CONTAINING PROTEIN"/>
    <property type="match status" value="1"/>
</dbReference>
<comment type="caution">
    <text evidence="5">The sequence shown here is derived from an EMBL/GenBank/DDBJ whole genome shotgun (WGS) entry which is preliminary data.</text>
</comment>
<protein>
    <recommendedName>
        <fullName evidence="4">HMG box domain-containing protein</fullName>
    </recommendedName>
</protein>
<feature type="region of interest" description="Disordered" evidence="3">
    <location>
        <begin position="1"/>
        <end position="93"/>
    </location>
</feature>
<feature type="compositionally biased region" description="Pro residues" evidence="3">
    <location>
        <begin position="433"/>
        <end position="461"/>
    </location>
</feature>
<dbReference type="InterPro" id="IPR009071">
    <property type="entry name" value="HMG_box_dom"/>
</dbReference>
<name>A0ABD3M5A2_9STRA</name>
<dbReference type="GO" id="GO:0005634">
    <property type="term" value="C:nucleus"/>
    <property type="evidence" value="ECO:0007669"/>
    <property type="project" value="UniProtKB-UniRule"/>
</dbReference>